<dbReference type="Gene3D" id="3.20.20.70">
    <property type="entry name" value="Aldolase class I"/>
    <property type="match status" value="1"/>
</dbReference>
<comment type="similarity">
    <text evidence="3 6">Belongs to the class I fructose-bisphosphate aldolase family.</text>
</comment>
<evidence type="ECO:0000313" key="7">
    <source>
        <dbReference type="EMBL" id="MVT69611.1"/>
    </source>
</evidence>
<reference evidence="7 8" key="1">
    <citation type="submission" date="2019-12" db="EMBL/GenBank/DDBJ databases">
        <title>Draft genome sequences Bradyrhizobium cajani AMBPC1010, Bradyrhizobium pachyrhizi AMBPC1040 and Bradyrhizobium yuanmingense ALSPC3051, three plant growth promoting strains isolated from nodules of Cajanus cajan L. in Dominican Republic.</title>
        <authorList>
            <person name="Flores-Felix J.D."/>
            <person name="Araujo J."/>
            <person name="Diaz-Alcantara C."/>
            <person name="Gonzalez-Andres F."/>
            <person name="Velazquez E."/>
        </authorList>
    </citation>
    <scope>NUCLEOTIDE SEQUENCE [LARGE SCALE GENOMIC DNA]</scope>
    <source>
        <strain evidence="7 8">1040</strain>
    </source>
</reference>
<dbReference type="RefSeq" id="WP_028332807.1">
    <property type="nucleotide sequence ID" value="NZ_CP121667.1"/>
</dbReference>
<evidence type="ECO:0000313" key="8">
    <source>
        <dbReference type="Proteomes" id="UP000436468"/>
    </source>
</evidence>
<comment type="caution">
    <text evidence="7">The sequence shown here is derived from an EMBL/GenBank/DDBJ whole genome shotgun (WGS) entry which is preliminary data.</text>
</comment>
<dbReference type="Pfam" id="PF00274">
    <property type="entry name" value="Glycolytic"/>
    <property type="match status" value="1"/>
</dbReference>
<dbReference type="AlphaFoldDB" id="A0A844T3G4"/>
<dbReference type="GO" id="GO:0006096">
    <property type="term" value="P:glycolytic process"/>
    <property type="evidence" value="ECO:0007669"/>
    <property type="project" value="UniProtKB-UniPathway"/>
</dbReference>
<accession>A0A844T3G4</accession>
<keyword evidence="4 6" id="KW-0324">Glycolysis</keyword>
<name>A0A844T3G4_9BRAD</name>
<evidence type="ECO:0000256" key="3">
    <source>
        <dbReference type="ARBA" id="ARBA00010387"/>
    </source>
</evidence>
<comment type="catalytic activity">
    <reaction evidence="1 6">
        <text>beta-D-fructose 1,6-bisphosphate = D-glyceraldehyde 3-phosphate + dihydroxyacetone phosphate</text>
        <dbReference type="Rhea" id="RHEA:14729"/>
        <dbReference type="ChEBI" id="CHEBI:32966"/>
        <dbReference type="ChEBI" id="CHEBI:57642"/>
        <dbReference type="ChEBI" id="CHEBI:59776"/>
        <dbReference type="EC" id="4.1.2.13"/>
    </reaction>
</comment>
<protein>
    <recommendedName>
        <fullName evidence="6">Fructose-bisphosphate aldolase</fullName>
        <ecNumber evidence="6">4.1.2.13</ecNumber>
    </recommendedName>
</protein>
<keyword evidence="5 6" id="KW-0456">Lyase</keyword>
<evidence type="ECO:0000256" key="4">
    <source>
        <dbReference type="ARBA" id="ARBA00023152"/>
    </source>
</evidence>
<evidence type="ECO:0000256" key="5">
    <source>
        <dbReference type="ARBA" id="ARBA00023239"/>
    </source>
</evidence>
<dbReference type="InterPro" id="IPR000741">
    <property type="entry name" value="FBA_I"/>
</dbReference>
<dbReference type="PANTHER" id="PTHR11627">
    <property type="entry name" value="FRUCTOSE-BISPHOSPHATE ALDOLASE"/>
    <property type="match status" value="1"/>
</dbReference>
<dbReference type="PROSITE" id="PS00158">
    <property type="entry name" value="ALDOLASE_CLASS_I"/>
    <property type="match status" value="1"/>
</dbReference>
<proteinExistence type="inferred from homology"/>
<dbReference type="UniPathway" id="UPA00109">
    <property type="reaction ID" value="UER00183"/>
</dbReference>
<sequence length="346" mass="37754">MNLSDLNKIALAMVTPGKGILAADESSGTIKKRFDAIKVDSTEDNRRDYREMLFRSQEAMSKYISGVILYDETIWQNAKDGTPLVKLIEQAGAIPGIKVDEGTQALPNCPGELVTVGLDKLAERLKKYYERGARFAKWRAVIDIGSGAGSHGIPTMTAIRVNAHALARYAALCQAAQIVPIVEPEVLMDGDHDIDRCYEVTQRVLNRTFQELRVQRVALEGMILKPNMAISGKKCPKQAPVQEVAEKTIRLLKSCVPAAVPGIAFLSGGQSDEEATAHLDAMNKIGNLPWKLTFSYGRALQAAPQKAWSGKPDNVPAGQRAFSHRARMNGLASTGNWEADLEKQAA</sequence>
<dbReference type="NCBIfam" id="NF033379">
    <property type="entry name" value="FrucBisAld_I"/>
    <property type="match status" value="1"/>
</dbReference>
<dbReference type="EMBL" id="WQNF01000031">
    <property type="protein sequence ID" value="MVT69611.1"/>
    <property type="molecule type" value="Genomic_DNA"/>
</dbReference>
<evidence type="ECO:0000256" key="6">
    <source>
        <dbReference type="RuleBase" id="RU003994"/>
    </source>
</evidence>
<comment type="pathway">
    <text evidence="2">Carbohydrate degradation; glycolysis; D-glyceraldehyde 3-phosphate and glycerone phosphate from D-glucose: step 4/4.</text>
</comment>
<dbReference type="FunFam" id="3.20.20.70:FF:000140">
    <property type="entry name" value="Fructose-bisphosphate aldolase"/>
    <property type="match status" value="1"/>
</dbReference>
<gene>
    <name evidence="7" type="ORF">GPL21_31500</name>
</gene>
<dbReference type="Proteomes" id="UP000436468">
    <property type="component" value="Unassembled WGS sequence"/>
</dbReference>
<organism evidence="7 8">
    <name type="scientific">Bradyrhizobium pachyrhizi</name>
    <dbReference type="NCBI Taxonomy" id="280333"/>
    <lineage>
        <taxon>Bacteria</taxon>
        <taxon>Pseudomonadati</taxon>
        <taxon>Pseudomonadota</taxon>
        <taxon>Alphaproteobacteria</taxon>
        <taxon>Hyphomicrobiales</taxon>
        <taxon>Nitrobacteraceae</taxon>
        <taxon>Bradyrhizobium</taxon>
    </lineage>
</organism>
<dbReference type="CDD" id="cd00948">
    <property type="entry name" value="FBP_aldolase_I_a"/>
    <property type="match status" value="1"/>
</dbReference>
<keyword evidence="8" id="KW-1185">Reference proteome</keyword>
<dbReference type="InterPro" id="IPR013785">
    <property type="entry name" value="Aldolase_TIM"/>
</dbReference>
<dbReference type="EC" id="4.1.2.13" evidence="6"/>
<evidence type="ECO:0000256" key="2">
    <source>
        <dbReference type="ARBA" id="ARBA00004714"/>
    </source>
</evidence>
<dbReference type="SUPFAM" id="SSF51569">
    <property type="entry name" value="Aldolase"/>
    <property type="match status" value="1"/>
</dbReference>
<dbReference type="GO" id="GO:0004332">
    <property type="term" value="F:fructose-bisphosphate aldolase activity"/>
    <property type="evidence" value="ECO:0007669"/>
    <property type="project" value="UniProtKB-EC"/>
</dbReference>
<dbReference type="InterPro" id="IPR029768">
    <property type="entry name" value="Aldolase_I_AS"/>
</dbReference>
<evidence type="ECO:0000256" key="1">
    <source>
        <dbReference type="ARBA" id="ARBA00000441"/>
    </source>
</evidence>